<feature type="domain" description="WD repeat-containing protein 54 beta-propeller" evidence="1">
    <location>
        <begin position="32"/>
        <end position="147"/>
    </location>
</feature>
<evidence type="ECO:0000313" key="4">
    <source>
        <dbReference type="Proteomes" id="UP000677228"/>
    </source>
</evidence>
<dbReference type="Proteomes" id="UP000682733">
    <property type="component" value="Unassembled WGS sequence"/>
</dbReference>
<dbReference type="InterPro" id="IPR015943">
    <property type="entry name" value="WD40/YVTN_repeat-like_dom_sf"/>
</dbReference>
<dbReference type="Gene3D" id="2.130.10.10">
    <property type="entry name" value="YVTN repeat-like/Quinoprotein amine dehydrogenase"/>
    <property type="match status" value="1"/>
</dbReference>
<dbReference type="Pfam" id="PF21031">
    <property type="entry name" value="WDR54"/>
    <property type="match status" value="1"/>
</dbReference>
<dbReference type="InterPro" id="IPR036322">
    <property type="entry name" value="WD40_repeat_dom_sf"/>
</dbReference>
<dbReference type="SUPFAM" id="SSF50978">
    <property type="entry name" value="WD40 repeat-like"/>
    <property type="match status" value="1"/>
</dbReference>
<dbReference type="Proteomes" id="UP000677228">
    <property type="component" value="Unassembled WGS sequence"/>
</dbReference>
<dbReference type="InterPro" id="IPR049546">
    <property type="entry name" value="WDR54_beta_prop"/>
</dbReference>
<name>A0A8S2DHC3_9BILA</name>
<gene>
    <name evidence="2" type="ORF">OVA965_LOCUS10543</name>
    <name evidence="3" type="ORF">TMI583_LOCUS10540</name>
</gene>
<evidence type="ECO:0000313" key="2">
    <source>
        <dbReference type="EMBL" id="CAF0919458.1"/>
    </source>
</evidence>
<proteinExistence type="predicted"/>
<comment type="caution">
    <text evidence="2">The sequence shown here is derived from an EMBL/GenBank/DDBJ whole genome shotgun (WGS) entry which is preliminary data.</text>
</comment>
<protein>
    <recommendedName>
        <fullName evidence="1">WD repeat-containing protein 54 beta-propeller domain-containing protein</fullName>
    </recommendedName>
</protein>
<sequence length="314" mass="34818">MDEKKLYNRLTEVPNNSALTLTMPIIFKKLPQSVALPLTASHITNNLTILRTEQKGLTSFASAHKSGVSIFVTTDDFSKQNQAQVWCRSSSAPSAAADNEAQSLSYVIEAKFIILPIRTLLVIACGKSVQMFESDGSVNVHIHMLPNSPNKSGLEKHSFFISSVALLKPYISESSIYARAHQCGVTNIVSNDEILISSDTLGVILIWNISTMLQRNKIDPVSDSGITSMGLWNNYLASSYANGMIRIYDVEAGASLRPLYWQSTDNELFVLKISHQCNYRIENNQLVGVRFLSRTKNDLAVCGYDYQEITILKA</sequence>
<dbReference type="EMBL" id="CAJOBA010003916">
    <property type="protein sequence ID" value="CAF3697176.1"/>
    <property type="molecule type" value="Genomic_DNA"/>
</dbReference>
<accession>A0A8S2DHC3</accession>
<evidence type="ECO:0000313" key="3">
    <source>
        <dbReference type="EMBL" id="CAF3697176.1"/>
    </source>
</evidence>
<reference evidence="2" key="1">
    <citation type="submission" date="2021-02" db="EMBL/GenBank/DDBJ databases">
        <authorList>
            <person name="Nowell W R."/>
        </authorList>
    </citation>
    <scope>NUCLEOTIDE SEQUENCE</scope>
</reference>
<dbReference type="AlphaFoldDB" id="A0A8S2DHC3"/>
<organism evidence="2 4">
    <name type="scientific">Didymodactylos carnosus</name>
    <dbReference type="NCBI Taxonomy" id="1234261"/>
    <lineage>
        <taxon>Eukaryota</taxon>
        <taxon>Metazoa</taxon>
        <taxon>Spiralia</taxon>
        <taxon>Gnathifera</taxon>
        <taxon>Rotifera</taxon>
        <taxon>Eurotatoria</taxon>
        <taxon>Bdelloidea</taxon>
        <taxon>Philodinida</taxon>
        <taxon>Philodinidae</taxon>
        <taxon>Didymodactylos</taxon>
    </lineage>
</organism>
<dbReference type="EMBL" id="CAJNOK010003914">
    <property type="protein sequence ID" value="CAF0919458.1"/>
    <property type="molecule type" value="Genomic_DNA"/>
</dbReference>
<evidence type="ECO:0000259" key="1">
    <source>
        <dbReference type="Pfam" id="PF21031"/>
    </source>
</evidence>